<dbReference type="RefSeq" id="WP_055297876.1">
    <property type="nucleotide sequence ID" value="NZ_BLYK01000002.1"/>
</dbReference>
<accession>A0A173XPY9</accession>
<reference evidence="1 2" key="1">
    <citation type="submission" date="2015-09" db="EMBL/GenBank/DDBJ databases">
        <authorList>
            <consortium name="Pathogen Informatics"/>
        </authorList>
    </citation>
    <scope>NUCLEOTIDE SEQUENCE [LARGE SCALE GENOMIC DNA]</scope>
    <source>
        <strain evidence="1 2">2789STDY5834835</strain>
    </source>
</reference>
<dbReference type="AlphaFoldDB" id="A0A173XPY9"/>
<evidence type="ECO:0000313" key="2">
    <source>
        <dbReference type="Proteomes" id="UP000095679"/>
    </source>
</evidence>
<protein>
    <submittedName>
        <fullName evidence="1">Uncharacterized protein</fullName>
    </submittedName>
</protein>
<evidence type="ECO:0000313" key="1">
    <source>
        <dbReference type="EMBL" id="CUN53759.1"/>
    </source>
</evidence>
<name>A0A173XPY9_9FIRM</name>
<dbReference type="Proteomes" id="UP000095679">
    <property type="component" value="Unassembled WGS sequence"/>
</dbReference>
<gene>
    <name evidence="1" type="ORF">ERS852450_00192</name>
</gene>
<organism evidence="1 2">
    <name type="scientific">Anaerobutyricum hallii</name>
    <dbReference type="NCBI Taxonomy" id="39488"/>
    <lineage>
        <taxon>Bacteria</taxon>
        <taxon>Bacillati</taxon>
        <taxon>Bacillota</taxon>
        <taxon>Clostridia</taxon>
        <taxon>Lachnospirales</taxon>
        <taxon>Lachnospiraceae</taxon>
        <taxon>Anaerobutyricum</taxon>
    </lineage>
</organism>
<sequence>MGVAITIFTYFGDDEETLSARFYGVKKAFCEAFKGDISIIKEYSFGEETFILGEKKTEVILFEAEKWNKRLEEDVVQNFKKLENSAAENGFEKLSDYFKNLFHTEQRTPDSWHLWSSMRNIDDIFGYGTEYAVHDKDDNWTVIMPKDVLEDVKRHPEQYAIVKLIYD</sequence>
<dbReference type="EMBL" id="CYZL01000001">
    <property type="protein sequence ID" value="CUN53759.1"/>
    <property type="molecule type" value="Genomic_DNA"/>
</dbReference>
<proteinExistence type="predicted"/>